<gene>
    <name evidence="2" type="ORF">EKO04_004543</name>
</gene>
<name>A0A8H7J2Y3_9PLEO</name>
<keyword evidence="1" id="KW-0539">Nucleus</keyword>
<proteinExistence type="predicted"/>
<evidence type="ECO:0000313" key="2">
    <source>
        <dbReference type="EMBL" id="KAF9696934.1"/>
    </source>
</evidence>
<dbReference type="PANTHER" id="PTHR31668:SF20">
    <property type="entry name" value="ZN(II)2CYS6 TRANSCRIPTION FACTOR (EUROFUNG)"/>
    <property type="match status" value="1"/>
</dbReference>
<sequence>MILPGLQLLASVFRPLDEIFFAVWNGSSQNCSKEWLLGLERDVRTALPAVLEVSNEQIANLRVSQFWLRIKLWELFPRFSFLATESVYECLTFRYPIVVATDLTILTMKLPVASLQVHGVGMTEKVFDIACAVADALPFVPLSNSQLELGPVDYLTQVVSLLVQLPGGTDKFVPLLLAKIRELRPELVNALCAATQLPPTAFKDPMSPDTRFVYEEEVGRGLYADLLRAR</sequence>
<keyword evidence="3" id="KW-1185">Reference proteome</keyword>
<organism evidence="2 3">
    <name type="scientific">Ascochyta lentis</name>
    <dbReference type="NCBI Taxonomy" id="205686"/>
    <lineage>
        <taxon>Eukaryota</taxon>
        <taxon>Fungi</taxon>
        <taxon>Dikarya</taxon>
        <taxon>Ascomycota</taxon>
        <taxon>Pezizomycotina</taxon>
        <taxon>Dothideomycetes</taxon>
        <taxon>Pleosporomycetidae</taxon>
        <taxon>Pleosporales</taxon>
        <taxon>Pleosporineae</taxon>
        <taxon>Didymellaceae</taxon>
        <taxon>Ascochyta</taxon>
    </lineage>
</organism>
<dbReference type="OrthoDB" id="4132249at2759"/>
<dbReference type="EMBL" id="RZGK01000008">
    <property type="protein sequence ID" value="KAF9696934.1"/>
    <property type="molecule type" value="Genomic_DNA"/>
</dbReference>
<dbReference type="InterPro" id="IPR050797">
    <property type="entry name" value="Carb_Metab_Trans_Reg"/>
</dbReference>
<reference evidence="2" key="1">
    <citation type="submission" date="2018-12" db="EMBL/GenBank/DDBJ databases">
        <authorList>
            <person name="Syme R.A."/>
            <person name="Farfan-Caceres L."/>
            <person name="Lichtenzveig J."/>
        </authorList>
    </citation>
    <scope>NUCLEOTIDE SEQUENCE</scope>
    <source>
        <strain evidence="2">Al4</strain>
    </source>
</reference>
<comment type="caution">
    <text evidence="2">The sequence shown here is derived from an EMBL/GenBank/DDBJ whole genome shotgun (WGS) entry which is preliminary data.</text>
</comment>
<dbReference type="Proteomes" id="UP000651452">
    <property type="component" value="Unassembled WGS sequence"/>
</dbReference>
<protein>
    <submittedName>
        <fullName evidence="2">Uncharacterized protein</fullName>
    </submittedName>
</protein>
<evidence type="ECO:0000256" key="1">
    <source>
        <dbReference type="ARBA" id="ARBA00023242"/>
    </source>
</evidence>
<evidence type="ECO:0000313" key="3">
    <source>
        <dbReference type="Proteomes" id="UP000651452"/>
    </source>
</evidence>
<accession>A0A8H7J2Y3</accession>
<reference evidence="2" key="2">
    <citation type="submission" date="2020-09" db="EMBL/GenBank/DDBJ databases">
        <title>Reference genome assembly for Australian Ascochyta lentis isolate Al4.</title>
        <authorList>
            <person name="Lee R.C."/>
            <person name="Farfan-Caceres L.M."/>
            <person name="Debler J.W."/>
            <person name="Williams A.H."/>
            <person name="Henares B.M."/>
        </authorList>
    </citation>
    <scope>NUCLEOTIDE SEQUENCE</scope>
    <source>
        <strain evidence="2">Al4</strain>
    </source>
</reference>
<dbReference type="AlphaFoldDB" id="A0A8H7J2Y3"/>
<dbReference type="PANTHER" id="PTHR31668">
    <property type="entry name" value="GLUCOSE TRANSPORT TRANSCRIPTION REGULATOR RGT1-RELATED-RELATED"/>
    <property type="match status" value="1"/>
</dbReference>